<keyword evidence="10" id="KW-1185">Reference proteome</keyword>
<dbReference type="Pfam" id="PF05485">
    <property type="entry name" value="THAP"/>
    <property type="match status" value="1"/>
</dbReference>
<dbReference type="GO" id="GO:0003677">
    <property type="term" value="F:DNA binding"/>
    <property type="evidence" value="ECO:0007669"/>
    <property type="project" value="UniProtKB-UniRule"/>
</dbReference>
<evidence type="ECO:0000259" key="8">
    <source>
        <dbReference type="PROSITE" id="PS50950"/>
    </source>
</evidence>
<feature type="region of interest" description="Disordered" evidence="7">
    <location>
        <begin position="327"/>
        <end position="356"/>
    </location>
</feature>
<dbReference type="SUPFAM" id="SSF57716">
    <property type="entry name" value="Glucocorticoid receptor-like (DNA-binding domain)"/>
    <property type="match status" value="1"/>
</dbReference>
<evidence type="ECO:0000256" key="4">
    <source>
        <dbReference type="ARBA" id="ARBA00022833"/>
    </source>
</evidence>
<evidence type="ECO:0000256" key="6">
    <source>
        <dbReference type="PROSITE-ProRule" id="PRU00309"/>
    </source>
</evidence>
<dbReference type="Proteomes" id="UP000762676">
    <property type="component" value="Unassembled WGS sequence"/>
</dbReference>
<evidence type="ECO:0000256" key="3">
    <source>
        <dbReference type="ARBA" id="ARBA00022771"/>
    </source>
</evidence>
<dbReference type="GO" id="GO:0016020">
    <property type="term" value="C:membrane"/>
    <property type="evidence" value="ECO:0007669"/>
    <property type="project" value="InterPro"/>
</dbReference>
<sequence>MPNKCGVVNCKGNYNSAHKCRVFRLPKNVLDQQKWLNVLPPREGFVIDPSKFFICEKHWPAETQMIKISGGSTRPVSPPSIFDVPLSRLPTPKPAPRQPKVEDQQLNFFLQKDKIKSFTEFQPDKELTKMYENIVISRTVDKFVCIFMENDFCASYLTIIVHNKSTLCSPLTFCAFKNGVSVPLGKILSPNNGLQYYSQFMEAVHSARNYSIPVDVAVKRITLSLQKVLDLEDPDSCKTKKLTFLTRQLHLTYDKNFSVNDYCFAVESYPQCSYSQLRDVLTLPSKRKIQSVISSTDIDQSSEENMEKPWKGVKPKAKRYKQTTLQFGQSSRAGAVSTSTSDSDTGSSSRVTRRVVARKPAGGRESFFKRLGDKDTENYRLGYPGQKDNLRLNANLRFYKGEISSYPDGAFIDEIHNDWWGHYQLLERHHGYIQWIFPIREEGMNWQAQALQQHEAKAIVADKDAHNRVMMSYEMMLDFYGMKLEDRRTGQIARSRQWKERYENLNYSSHNYLRITRILKSLGEFELEHLKKPFLVFILSEIFQHGQLKRTLNSLQNYWIGTIKSDADREELHSTIEEQT</sequence>
<evidence type="ECO:0000313" key="9">
    <source>
        <dbReference type="EMBL" id="GFR94931.1"/>
    </source>
</evidence>
<dbReference type="PANTHER" id="PTHR14015">
    <property type="entry name" value="OPIOID GROWTH FACTOR RECEPTOR OGFR ZETA-TYPE OPIOID RECEPTOR"/>
    <property type="match status" value="1"/>
</dbReference>
<comment type="caution">
    <text evidence="9">The sequence shown here is derived from an EMBL/GenBank/DDBJ whole genome shotgun (WGS) entry which is preliminary data.</text>
</comment>
<dbReference type="InterPro" id="IPR039574">
    <property type="entry name" value="OGFr"/>
</dbReference>
<comment type="similarity">
    <text evidence="1">Belongs to the opioid growth factor receptor family.</text>
</comment>
<dbReference type="PANTHER" id="PTHR14015:SF2">
    <property type="entry name" value="OPIOID GROWTH FACTOR RECEPTOR (OGFR) CONSERVED DOMAIN-CONTAINING PROTEIN"/>
    <property type="match status" value="1"/>
</dbReference>
<keyword evidence="9" id="KW-0675">Receptor</keyword>
<evidence type="ECO:0000313" key="10">
    <source>
        <dbReference type="Proteomes" id="UP000762676"/>
    </source>
</evidence>
<feature type="compositionally biased region" description="Low complexity" evidence="7">
    <location>
        <begin position="334"/>
        <end position="350"/>
    </location>
</feature>
<feature type="domain" description="THAP-type" evidence="8">
    <location>
        <begin position="1"/>
        <end position="82"/>
    </location>
</feature>
<evidence type="ECO:0000256" key="1">
    <source>
        <dbReference type="ARBA" id="ARBA00010365"/>
    </source>
</evidence>
<dbReference type="Pfam" id="PF04664">
    <property type="entry name" value="OGFr_N"/>
    <property type="match status" value="1"/>
</dbReference>
<reference evidence="9 10" key="1">
    <citation type="journal article" date="2021" name="Elife">
        <title>Chloroplast acquisition without the gene transfer in kleptoplastic sea slugs, Plakobranchus ocellatus.</title>
        <authorList>
            <person name="Maeda T."/>
            <person name="Takahashi S."/>
            <person name="Yoshida T."/>
            <person name="Shimamura S."/>
            <person name="Takaki Y."/>
            <person name="Nagai Y."/>
            <person name="Toyoda A."/>
            <person name="Suzuki Y."/>
            <person name="Arimoto A."/>
            <person name="Ishii H."/>
            <person name="Satoh N."/>
            <person name="Nishiyama T."/>
            <person name="Hasebe M."/>
            <person name="Maruyama T."/>
            <person name="Minagawa J."/>
            <person name="Obokata J."/>
            <person name="Shigenobu S."/>
        </authorList>
    </citation>
    <scope>NUCLEOTIDE SEQUENCE [LARGE SCALE GENOMIC DNA]</scope>
</reference>
<dbReference type="InterPro" id="IPR006757">
    <property type="entry name" value="OGF_rcpt"/>
</dbReference>
<evidence type="ECO:0000256" key="5">
    <source>
        <dbReference type="ARBA" id="ARBA00023125"/>
    </source>
</evidence>
<keyword evidence="5 6" id="KW-0238">DNA-binding</keyword>
<evidence type="ECO:0000256" key="7">
    <source>
        <dbReference type="SAM" id="MobiDB-lite"/>
    </source>
</evidence>
<gene>
    <name evidence="9" type="ORF">ElyMa_004416600</name>
</gene>
<dbReference type="EMBL" id="BMAT01008902">
    <property type="protein sequence ID" value="GFR94931.1"/>
    <property type="molecule type" value="Genomic_DNA"/>
</dbReference>
<organism evidence="9 10">
    <name type="scientific">Elysia marginata</name>
    <dbReference type="NCBI Taxonomy" id="1093978"/>
    <lineage>
        <taxon>Eukaryota</taxon>
        <taxon>Metazoa</taxon>
        <taxon>Spiralia</taxon>
        <taxon>Lophotrochozoa</taxon>
        <taxon>Mollusca</taxon>
        <taxon>Gastropoda</taxon>
        <taxon>Heterobranchia</taxon>
        <taxon>Euthyneura</taxon>
        <taxon>Panpulmonata</taxon>
        <taxon>Sacoglossa</taxon>
        <taxon>Placobranchoidea</taxon>
        <taxon>Plakobranchidae</taxon>
        <taxon>Elysia</taxon>
    </lineage>
</organism>
<dbReference type="PROSITE" id="PS50950">
    <property type="entry name" value="ZF_THAP"/>
    <property type="match status" value="1"/>
</dbReference>
<dbReference type="AlphaFoldDB" id="A0AAV4HAY5"/>
<feature type="region of interest" description="Disordered" evidence="7">
    <location>
        <begin position="294"/>
        <end position="315"/>
    </location>
</feature>
<evidence type="ECO:0000256" key="2">
    <source>
        <dbReference type="ARBA" id="ARBA00022723"/>
    </source>
</evidence>
<dbReference type="GO" id="GO:0008270">
    <property type="term" value="F:zinc ion binding"/>
    <property type="evidence" value="ECO:0007669"/>
    <property type="project" value="UniProtKB-KW"/>
</dbReference>
<protein>
    <submittedName>
        <fullName evidence="9">Opioid growth factor receptor-like protein 1</fullName>
    </submittedName>
</protein>
<keyword evidence="3 6" id="KW-0863">Zinc-finger</keyword>
<keyword evidence="2" id="KW-0479">Metal-binding</keyword>
<name>A0AAV4HAY5_9GAST</name>
<dbReference type="InterPro" id="IPR006612">
    <property type="entry name" value="THAP_Znf"/>
</dbReference>
<keyword evidence="4" id="KW-0862">Zinc</keyword>
<accession>A0AAV4HAY5</accession>
<proteinExistence type="inferred from homology"/>
<dbReference type="GO" id="GO:0140625">
    <property type="term" value="F:opioid growth factor receptor activity"/>
    <property type="evidence" value="ECO:0007669"/>
    <property type="project" value="InterPro"/>
</dbReference>